<dbReference type="EMBL" id="LVWA01000005">
    <property type="protein sequence ID" value="OKL40065.1"/>
    <property type="molecule type" value="Genomic_DNA"/>
</dbReference>
<sequence>MKNRLALLILYLLFGFILPVQAQQRPNIVVFLVDDMGWMDTSVPFADKVYPLNKRYHTPNMERLAREGIKFTDAYATPVCTPSRVSMMTGMNAAHHGVTNWTMPFKDRNSDTPDEQLDVAPWNRNGLSPVAGVPHTVHATPLPQLLNEAGYMTIHVGKGHWATPGTPGANPYNLGFVVNVAGHVAGRPLSYMGEQNYGNIQGKPYDIHAVPDMAEYFGSDTYLTEAITREALKTLEAPIRNQQPFFLHLAHFALHDPYDPDKRYLQKYLDAGLSQTDAIYASMVEGMDKSLGDIMEYLEKKGVADNTILLFMSDNGGLSLAYAGRGEAHTQNLPLRAGKGSVYEGGIRVPMLVKWPGVVKPASVNPTPVIIEDFFPTILEMAQIGKYNVVQKVDGRSFIPLLKSPHKKPADRALIWHTPNKWTQEDGPGINYKSAIREGDWKLIYHQRDGKLELYNLKTDLGETTDLAAKHPKRVKALATKLGQQLRAWEAPMPSFKSTGKPVPMPDEVLPSIK</sequence>
<dbReference type="InterPro" id="IPR017850">
    <property type="entry name" value="Alkaline_phosphatase_core_sf"/>
</dbReference>
<dbReference type="CDD" id="cd16144">
    <property type="entry name" value="ARS_like"/>
    <property type="match status" value="1"/>
</dbReference>
<dbReference type="PROSITE" id="PS00523">
    <property type="entry name" value="SULFATASE_1"/>
    <property type="match status" value="1"/>
</dbReference>
<keyword evidence="11" id="KW-1185">Reference proteome</keyword>
<evidence type="ECO:0000259" key="9">
    <source>
        <dbReference type="Pfam" id="PF00884"/>
    </source>
</evidence>
<evidence type="ECO:0000313" key="10">
    <source>
        <dbReference type="EMBL" id="OKL40065.1"/>
    </source>
</evidence>
<dbReference type="RefSeq" id="WP_073852175.1">
    <property type="nucleotide sequence ID" value="NZ_LVWA01000005.1"/>
</dbReference>
<dbReference type="InterPro" id="IPR000917">
    <property type="entry name" value="Sulfatase_N"/>
</dbReference>
<dbReference type="Gene3D" id="3.40.720.10">
    <property type="entry name" value="Alkaline Phosphatase, subunit A"/>
    <property type="match status" value="1"/>
</dbReference>
<dbReference type="STRING" id="1797110.A3841_17075"/>
<proteinExistence type="inferred from homology"/>
<evidence type="ECO:0000256" key="6">
    <source>
        <dbReference type="ARBA" id="ARBA00022837"/>
    </source>
</evidence>
<feature type="signal peptide" evidence="8">
    <location>
        <begin position="1"/>
        <end position="22"/>
    </location>
</feature>
<evidence type="ECO:0000256" key="1">
    <source>
        <dbReference type="ARBA" id="ARBA00001913"/>
    </source>
</evidence>
<keyword evidence="6" id="KW-0106">Calcium</keyword>
<keyword evidence="3" id="KW-0479">Metal-binding</keyword>
<dbReference type="GO" id="GO:0046872">
    <property type="term" value="F:metal ion binding"/>
    <property type="evidence" value="ECO:0007669"/>
    <property type="project" value="UniProtKB-KW"/>
</dbReference>
<evidence type="ECO:0000256" key="5">
    <source>
        <dbReference type="ARBA" id="ARBA00022801"/>
    </source>
</evidence>
<dbReference type="Gene3D" id="3.30.1120.10">
    <property type="match status" value="1"/>
</dbReference>
<comment type="similarity">
    <text evidence="2">Belongs to the sulfatase family.</text>
</comment>
<dbReference type="OrthoDB" id="976866at2"/>
<evidence type="ECO:0000256" key="4">
    <source>
        <dbReference type="ARBA" id="ARBA00022729"/>
    </source>
</evidence>
<evidence type="ECO:0000313" key="11">
    <source>
        <dbReference type="Proteomes" id="UP000186551"/>
    </source>
</evidence>
<comment type="caution">
    <text evidence="10">The sequence shown here is derived from an EMBL/GenBank/DDBJ whole genome shotgun (WGS) entry which is preliminary data.</text>
</comment>
<name>A0A1Q5PCU5_9BACT</name>
<accession>A0A1Q5PCU5</accession>
<feature type="region of interest" description="Disordered" evidence="7">
    <location>
        <begin position="494"/>
        <end position="514"/>
    </location>
</feature>
<dbReference type="InterPro" id="IPR050738">
    <property type="entry name" value="Sulfatase"/>
</dbReference>
<dbReference type="Proteomes" id="UP000186551">
    <property type="component" value="Unassembled WGS sequence"/>
</dbReference>
<evidence type="ECO:0000256" key="8">
    <source>
        <dbReference type="SAM" id="SignalP"/>
    </source>
</evidence>
<feature type="chain" id="PRO_5010250368" evidence="8">
    <location>
        <begin position="23"/>
        <end position="514"/>
    </location>
</feature>
<keyword evidence="5" id="KW-0378">Hydrolase</keyword>
<dbReference type="Pfam" id="PF00884">
    <property type="entry name" value="Sulfatase"/>
    <property type="match status" value="1"/>
</dbReference>
<dbReference type="GO" id="GO:0004065">
    <property type="term" value="F:arylsulfatase activity"/>
    <property type="evidence" value="ECO:0007669"/>
    <property type="project" value="TreeGrafter"/>
</dbReference>
<evidence type="ECO:0000256" key="3">
    <source>
        <dbReference type="ARBA" id="ARBA00022723"/>
    </source>
</evidence>
<dbReference type="PANTHER" id="PTHR42693:SF42">
    <property type="entry name" value="ARYLSULFATASE G"/>
    <property type="match status" value="1"/>
</dbReference>
<reference evidence="10 11" key="1">
    <citation type="submission" date="2016-03" db="EMBL/GenBank/DDBJ databases">
        <title>Genome sequence of Pontibacter sp. nov., of the family cytophagaceae, isolated from marine sediment of the Yellow Sea, China.</title>
        <authorList>
            <person name="Zhang G."/>
            <person name="Zhang R."/>
        </authorList>
    </citation>
    <scope>NUCLEOTIDE SEQUENCE [LARGE SCALE GENOMIC DNA]</scope>
    <source>
        <strain evidence="10 11">S10-8</strain>
    </source>
</reference>
<dbReference type="AlphaFoldDB" id="A0A1Q5PCU5"/>
<feature type="domain" description="Sulfatase N-terminal" evidence="9">
    <location>
        <begin position="26"/>
        <end position="383"/>
    </location>
</feature>
<evidence type="ECO:0000256" key="7">
    <source>
        <dbReference type="SAM" id="MobiDB-lite"/>
    </source>
</evidence>
<dbReference type="InterPro" id="IPR024607">
    <property type="entry name" value="Sulfatase_CS"/>
</dbReference>
<dbReference type="SUPFAM" id="SSF53649">
    <property type="entry name" value="Alkaline phosphatase-like"/>
    <property type="match status" value="1"/>
</dbReference>
<protein>
    <submittedName>
        <fullName evidence="10">Sulfatase</fullName>
    </submittedName>
</protein>
<keyword evidence="4 8" id="KW-0732">Signal</keyword>
<organism evidence="10 11">
    <name type="scientific">Pontibacter flavimaris</name>
    <dbReference type="NCBI Taxonomy" id="1797110"/>
    <lineage>
        <taxon>Bacteria</taxon>
        <taxon>Pseudomonadati</taxon>
        <taxon>Bacteroidota</taxon>
        <taxon>Cytophagia</taxon>
        <taxon>Cytophagales</taxon>
        <taxon>Hymenobacteraceae</taxon>
        <taxon>Pontibacter</taxon>
    </lineage>
</organism>
<gene>
    <name evidence="10" type="ORF">A3841_17075</name>
</gene>
<evidence type="ECO:0000256" key="2">
    <source>
        <dbReference type="ARBA" id="ARBA00008779"/>
    </source>
</evidence>
<dbReference type="PANTHER" id="PTHR42693">
    <property type="entry name" value="ARYLSULFATASE FAMILY MEMBER"/>
    <property type="match status" value="1"/>
</dbReference>
<comment type="cofactor">
    <cofactor evidence="1">
        <name>Ca(2+)</name>
        <dbReference type="ChEBI" id="CHEBI:29108"/>
    </cofactor>
</comment>